<keyword evidence="5 6" id="KW-0472">Membrane</keyword>
<feature type="transmembrane region" description="Helical" evidence="6">
    <location>
        <begin position="224"/>
        <end position="240"/>
    </location>
</feature>
<name>A0A1H9WDF3_9GAMM</name>
<dbReference type="RefSeq" id="WP_218144735.1">
    <property type="nucleotide sequence ID" value="NZ_FOGN01000008.1"/>
</dbReference>
<keyword evidence="4 6" id="KW-1133">Transmembrane helix</keyword>
<keyword evidence="9" id="KW-1185">Reference proteome</keyword>
<evidence type="ECO:0000256" key="3">
    <source>
        <dbReference type="ARBA" id="ARBA00022692"/>
    </source>
</evidence>
<dbReference type="EMBL" id="FOUA01000008">
    <property type="protein sequence ID" value="SFM31810.1"/>
    <property type="molecule type" value="Genomic_DNA"/>
</dbReference>
<accession>A0A1H9WDF3</accession>
<dbReference type="InterPro" id="IPR051598">
    <property type="entry name" value="TSUP/Inactive_protease-like"/>
</dbReference>
<dbReference type="EMBL" id="FOGN01000008">
    <property type="protein sequence ID" value="SES31707.1"/>
    <property type="molecule type" value="Genomic_DNA"/>
</dbReference>
<comment type="similarity">
    <text evidence="2 6">Belongs to the 4-toluene sulfonate uptake permease (TSUP) (TC 2.A.102) family.</text>
</comment>
<sequence length="281" mass="29323">MMTLILIGLVIGLVLGLTGAGGSVFAVPLLMFAGLPMTEAVGLSLGTVAASTLYGSLRGGFQQHPILWKPGVILATVGALTAPFGKWLGLRIDEQLLVVGFSVLALIIALRMWYSAVRDPEAATIVRAGDFSHTERPGLLCNLSQSGQFELRPRCVSGLLIGGVVVGLLSGLFGVGGGFLIVPLLLALSPISMAQAVNTSLMVIALVSSSGFISHLLLSEQNNVSLLALVVFGGVIGMWSGQKVSHRIANALLQKLFALTLLMIALLTLIQKLAPVMFTPS</sequence>
<evidence type="ECO:0000313" key="9">
    <source>
        <dbReference type="Proteomes" id="UP000186599"/>
    </source>
</evidence>
<feature type="transmembrane region" description="Helical" evidence="6">
    <location>
        <begin position="252"/>
        <end position="271"/>
    </location>
</feature>
<feature type="transmembrane region" description="Helical" evidence="6">
    <location>
        <begin position="96"/>
        <end position="114"/>
    </location>
</feature>
<evidence type="ECO:0000256" key="1">
    <source>
        <dbReference type="ARBA" id="ARBA00004141"/>
    </source>
</evidence>
<organism evidence="7 10">
    <name type="scientific">Halopseudomonas bauzanensis</name>
    <dbReference type="NCBI Taxonomy" id="653930"/>
    <lineage>
        <taxon>Bacteria</taxon>
        <taxon>Pseudomonadati</taxon>
        <taxon>Pseudomonadota</taxon>
        <taxon>Gammaproteobacteria</taxon>
        <taxon>Pseudomonadales</taxon>
        <taxon>Pseudomonadaceae</taxon>
        <taxon>Halopseudomonas</taxon>
    </lineage>
</organism>
<evidence type="ECO:0000256" key="6">
    <source>
        <dbReference type="RuleBase" id="RU363041"/>
    </source>
</evidence>
<gene>
    <name evidence="8" type="ORF">SAMN04487855_3151</name>
    <name evidence="7" type="ORF">SAMN05216589_3153</name>
</gene>
<keyword evidence="6" id="KW-1003">Cell membrane</keyword>
<protein>
    <recommendedName>
        <fullName evidence="6">Probable membrane transporter protein</fullName>
    </recommendedName>
</protein>
<evidence type="ECO:0000313" key="7">
    <source>
        <dbReference type="EMBL" id="SES31707.1"/>
    </source>
</evidence>
<comment type="subcellular location">
    <subcellularLocation>
        <location evidence="6">Cell membrane</location>
        <topology evidence="6">Multi-pass membrane protein</topology>
    </subcellularLocation>
    <subcellularLocation>
        <location evidence="1">Membrane</location>
        <topology evidence="1">Multi-pass membrane protein</topology>
    </subcellularLocation>
</comment>
<feature type="transmembrane region" description="Helical" evidence="6">
    <location>
        <begin position="200"/>
        <end position="218"/>
    </location>
</feature>
<evidence type="ECO:0000256" key="2">
    <source>
        <dbReference type="ARBA" id="ARBA00009142"/>
    </source>
</evidence>
<keyword evidence="3 6" id="KW-0812">Transmembrane</keyword>
<reference evidence="9 10" key="1">
    <citation type="submission" date="2016-10" db="EMBL/GenBank/DDBJ databases">
        <authorList>
            <person name="de Groot N.N."/>
        </authorList>
    </citation>
    <scope>NUCLEOTIDE SEQUENCE [LARGE SCALE GENOMIC DNA]</scope>
    <source>
        <strain evidence="8 9">CGMCC 1.9095</strain>
        <strain evidence="7 10">DSM 22558</strain>
    </source>
</reference>
<evidence type="ECO:0000313" key="10">
    <source>
        <dbReference type="Proteomes" id="UP000186904"/>
    </source>
</evidence>
<dbReference type="Proteomes" id="UP000186599">
    <property type="component" value="Unassembled WGS sequence"/>
</dbReference>
<feature type="transmembrane region" description="Helical" evidence="6">
    <location>
        <begin position="159"/>
        <end position="188"/>
    </location>
</feature>
<dbReference type="Proteomes" id="UP000186904">
    <property type="component" value="Unassembled WGS sequence"/>
</dbReference>
<feature type="transmembrane region" description="Helical" evidence="6">
    <location>
        <begin position="66"/>
        <end position="84"/>
    </location>
</feature>
<proteinExistence type="inferred from homology"/>
<evidence type="ECO:0000256" key="4">
    <source>
        <dbReference type="ARBA" id="ARBA00022989"/>
    </source>
</evidence>
<evidence type="ECO:0000256" key="5">
    <source>
        <dbReference type="ARBA" id="ARBA00023136"/>
    </source>
</evidence>
<dbReference type="InterPro" id="IPR002781">
    <property type="entry name" value="TM_pro_TauE-like"/>
</dbReference>
<dbReference type="Pfam" id="PF01925">
    <property type="entry name" value="TauE"/>
    <property type="match status" value="1"/>
</dbReference>
<dbReference type="STRING" id="653930.SAMN05216589_3153"/>
<dbReference type="PANTHER" id="PTHR43701">
    <property type="entry name" value="MEMBRANE TRANSPORTER PROTEIN MJ0441-RELATED"/>
    <property type="match status" value="1"/>
</dbReference>
<dbReference type="GO" id="GO:0005886">
    <property type="term" value="C:plasma membrane"/>
    <property type="evidence" value="ECO:0007669"/>
    <property type="project" value="UniProtKB-SubCell"/>
</dbReference>
<evidence type="ECO:0000313" key="8">
    <source>
        <dbReference type="EMBL" id="SFM31810.1"/>
    </source>
</evidence>
<dbReference type="AlphaFoldDB" id="A0A1H9WDF3"/>
<dbReference type="PANTHER" id="PTHR43701:SF2">
    <property type="entry name" value="MEMBRANE TRANSPORTER PROTEIN YJNA-RELATED"/>
    <property type="match status" value="1"/>
</dbReference>